<dbReference type="Gene3D" id="3.90.1580.10">
    <property type="entry name" value="paralog of FGE (formylglycine-generating enzyme)"/>
    <property type="match status" value="1"/>
</dbReference>
<dbReference type="Pfam" id="PF03781">
    <property type="entry name" value="FGE-sulfatase"/>
    <property type="match status" value="1"/>
</dbReference>
<feature type="domain" description="Sulfatase-modifying factor enzyme-like" evidence="1">
    <location>
        <begin position="1"/>
        <end position="185"/>
    </location>
</feature>
<protein>
    <recommendedName>
        <fullName evidence="1">Sulfatase-modifying factor enzyme-like domain-containing protein</fullName>
    </recommendedName>
</protein>
<dbReference type="InterPro" id="IPR016187">
    <property type="entry name" value="CTDL_fold"/>
</dbReference>
<dbReference type="SUPFAM" id="SSF56436">
    <property type="entry name" value="C-type lectin-like"/>
    <property type="match status" value="1"/>
</dbReference>
<proteinExistence type="predicted"/>
<dbReference type="InterPro" id="IPR042095">
    <property type="entry name" value="SUMF_sf"/>
</dbReference>
<evidence type="ECO:0000259" key="1">
    <source>
        <dbReference type="Pfam" id="PF03781"/>
    </source>
</evidence>
<dbReference type="InterPro" id="IPR051043">
    <property type="entry name" value="Sulfatase_Mod_Factor_Kinase"/>
</dbReference>
<organism evidence="2">
    <name type="scientific">hydrothermal vent metagenome</name>
    <dbReference type="NCBI Taxonomy" id="652676"/>
    <lineage>
        <taxon>unclassified sequences</taxon>
        <taxon>metagenomes</taxon>
        <taxon>ecological metagenomes</taxon>
    </lineage>
</organism>
<dbReference type="PANTHER" id="PTHR23150:SF19">
    <property type="entry name" value="FORMYLGLYCINE-GENERATING ENZYME"/>
    <property type="match status" value="1"/>
</dbReference>
<dbReference type="EMBL" id="UOGE01000106">
    <property type="protein sequence ID" value="VAX25481.1"/>
    <property type="molecule type" value="Genomic_DNA"/>
</dbReference>
<evidence type="ECO:0000313" key="2">
    <source>
        <dbReference type="EMBL" id="VAX25481.1"/>
    </source>
</evidence>
<dbReference type="PANTHER" id="PTHR23150">
    <property type="entry name" value="SULFATASE MODIFYING FACTOR 1, 2"/>
    <property type="match status" value="1"/>
</dbReference>
<name>A0A3B1CFY9_9ZZZZ</name>
<dbReference type="InterPro" id="IPR005532">
    <property type="entry name" value="SUMF_dom"/>
</dbReference>
<reference evidence="2" key="1">
    <citation type="submission" date="2018-06" db="EMBL/GenBank/DDBJ databases">
        <authorList>
            <person name="Zhirakovskaya E."/>
        </authorList>
    </citation>
    <scope>NUCLEOTIDE SEQUENCE</scope>
</reference>
<dbReference type="GO" id="GO:0120147">
    <property type="term" value="F:formylglycine-generating oxidase activity"/>
    <property type="evidence" value="ECO:0007669"/>
    <property type="project" value="TreeGrafter"/>
</dbReference>
<sequence length="185" mass="20626">MVEVKGGEFKFGKEGKVVDVKTFQIDEYEVTNSLFKKFQKDFEAPAGKENHPVVEVSFFEAQDYCKSVGKRLPTHVEWEKAARGTDGRQFPWGNEFIANNANTVESGLNSTAAVGSYKGGKSPFGAHDMAGNVWEWVDAWDGEDKRYRLTAGGSFFDDGAKSKIYSTLKSIPDDIHTYIGFRCAK</sequence>
<gene>
    <name evidence="2" type="ORF">MNBD_NITROSPINAE02-1171</name>
</gene>
<dbReference type="AlphaFoldDB" id="A0A3B1CFY9"/>
<accession>A0A3B1CFY9</accession>